<name>A0A1G1XKY9_9BACT</name>
<proteinExistence type="predicted"/>
<sequence length="104" mass="11456">MVNVSDQQRRKKLAAYILAQWYQQTSFKIDDAAVASGYEHATVAKLIPPCVGIISVGGLHGNHFFDESFAPENLIEPLGISSRDLEIISNEAGLKSESKIKRLL</sequence>
<dbReference type="EMBL" id="MHHY01000009">
    <property type="protein sequence ID" value="OGY40336.1"/>
    <property type="molecule type" value="Genomic_DNA"/>
</dbReference>
<protein>
    <submittedName>
        <fullName evidence="1">Uncharacterized protein</fullName>
    </submittedName>
</protein>
<reference evidence="1 2" key="1">
    <citation type="journal article" date="2016" name="Nat. Commun.">
        <title>Thousands of microbial genomes shed light on interconnected biogeochemical processes in an aquifer system.</title>
        <authorList>
            <person name="Anantharaman K."/>
            <person name="Brown C.T."/>
            <person name="Hug L.A."/>
            <person name="Sharon I."/>
            <person name="Castelle C.J."/>
            <person name="Probst A.J."/>
            <person name="Thomas B.C."/>
            <person name="Singh A."/>
            <person name="Wilkins M.J."/>
            <person name="Karaoz U."/>
            <person name="Brodie E.L."/>
            <person name="Williams K.H."/>
            <person name="Hubbard S.S."/>
            <person name="Banfield J.F."/>
        </authorList>
    </citation>
    <scope>NUCLEOTIDE SEQUENCE [LARGE SCALE GENOMIC DNA]</scope>
</reference>
<evidence type="ECO:0000313" key="1">
    <source>
        <dbReference type="EMBL" id="OGY40336.1"/>
    </source>
</evidence>
<dbReference type="STRING" id="1797529.A2570_03610"/>
<comment type="caution">
    <text evidence="1">The sequence shown here is derived from an EMBL/GenBank/DDBJ whole genome shotgun (WGS) entry which is preliminary data.</text>
</comment>
<accession>A0A1G1XKY9</accession>
<dbReference type="Proteomes" id="UP000178570">
    <property type="component" value="Unassembled WGS sequence"/>
</dbReference>
<gene>
    <name evidence="1" type="ORF">A2570_03610</name>
</gene>
<evidence type="ECO:0000313" key="2">
    <source>
        <dbReference type="Proteomes" id="UP000178570"/>
    </source>
</evidence>
<organism evidence="1 2">
    <name type="scientific">Candidatus Brennerbacteria bacterium RIFOXYD1_FULL_41_16</name>
    <dbReference type="NCBI Taxonomy" id="1797529"/>
    <lineage>
        <taxon>Bacteria</taxon>
        <taxon>Candidatus Brenneribacteriota</taxon>
    </lineage>
</organism>
<dbReference type="AlphaFoldDB" id="A0A1G1XKY9"/>